<feature type="compositionally biased region" description="Polar residues" evidence="1">
    <location>
        <begin position="138"/>
        <end position="149"/>
    </location>
</feature>
<sequence>MDLFARIERFTIDANLPDRGKKNILTVKECYKQICILNKVNDLWSWKLIRKTKLPTKVICCNWTALNGACLTQDTLIEKASTSQPPGEWAKQKADSIWQGVIRNCGRRLAKKIRVLDSMTSYITSLFPIPIRVGKNARTSPKSNAVPSHQSRKKGSGLGIKNLRTQNTSLLMKWLCRFNSEDSALGKRVVTLKYFQLNEWYSNIEAPPKGDGNLENNQSTMAQLLPEA</sequence>
<gene>
    <name evidence="2" type="ORF">H5410_000828</name>
</gene>
<name>A0A9J6AYD1_SOLCO</name>
<dbReference type="EMBL" id="JACXVP010000001">
    <property type="protein sequence ID" value="KAG5629111.1"/>
    <property type="molecule type" value="Genomic_DNA"/>
</dbReference>
<evidence type="ECO:0000256" key="1">
    <source>
        <dbReference type="SAM" id="MobiDB-lite"/>
    </source>
</evidence>
<keyword evidence="3" id="KW-1185">Reference proteome</keyword>
<dbReference type="Proteomes" id="UP000824120">
    <property type="component" value="Chromosome 1"/>
</dbReference>
<comment type="caution">
    <text evidence="2">The sequence shown here is derived from an EMBL/GenBank/DDBJ whole genome shotgun (WGS) entry which is preliminary data.</text>
</comment>
<dbReference type="AlphaFoldDB" id="A0A9J6AYD1"/>
<proteinExistence type="predicted"/>
<evidence type="ECO:0000313" key="3">
    <source>
        <dbReference type="Proteomes" id="UP000824120"/>
    </source>
</evidence>
<organism evidence="2 3">
    <name type="scientific">Solanum commersonii</name>
    <name type="common">Commerson's wild potato</name>
    <name type="synonym">Commerson's nightshade</name>
    <dbReference type="NCBI Taxonomy" id="4109"/>
    <lineage>
        <taxon>Eukaryota</taxon>
        <taxon>Viridiplantae</taxon>
        <taxon>Streptophyta</taxon>
        <taxon>Embryophyta</taxon>
        <taxon>Tracheophyta</taxon>
        <taxon>Spermatophyta</taxon>
        <taxon>Magnoliopsida</taxon>
        <taxon>eudicotyledons</taxon>
        <taxon>Gunneridae</taxon>
        <taxon>Pentapetalae</taxon>
        <taxon>asterids</taxon>
        <taxon>lamiids</taxon>
        <taxon>Solanales</taxon>
        <taxon>Solanaceae</taxon>
        <taxon>Solanoideae</taxon>
        <taxon>Solaneae</taxon>
        <taxon>Solanum</taxon>
    </lineage>
</organism>
<reference evidence="2 3" key="1">
    <citation type="submission" date="2020-09" db="EMBL/GenBank/DDBJ databases">
        <title>De no assembly of potato wild relative species, Solanum commersonii.</title>
        <authorList>
            <person name="Cho K."/>
        </authorList>
    </citation>
    <scope>NUCLEOTIDE SEQUENCE [LARGE SCALE GENOMIC DNA]</scope>
    <source>
        <strain evidence="2">LZ3.2</strain>
        <tissue evidence="2">Leaf</tissue>
    </source>
</reference>
<accession>A0A9J6AYD1</accession>
<feature type="region of interest" description="Disordered" evidence="1">
    <location>
        <begin position="138"/>
        <end position="160"/>
    </location>
</feature>
<evidence type="ECO:0000313" key="2">
    <source>
        <dbReference type="EMBL" id="KAG5629111.1"/>
    </source>
</evidence>
<protein>
    <submittedName>
        <fullName evidence="2">Uncharacterized protein</fullName>
    </submittedName>
</protein>